<keyword evidence="12" id="KW-1185">Reference proteome</keyword>
<feature type="compositionally biased region" description="Low complexity" evidence="9">
    <location>
        <begin position="470"/>
        <end position="484"/>
    </location>
</feature>
<dbReference type="InterPro" id="IPR050127">
    <property type="entry name" value="Serine_Proteases_S1"/>
</dbReference>
<proteinExistence type="predicted"/>
<keyword evidence="2" id="KW-0964">Secreted</keyword>
<dbReference type="EnsemblMetazoa" id="XM_038193225.1">
    <property type="protein sequence ID" value="XP_038049153.1"/>
    <property type="gene ID" value="LOC119722852"/>
</dbReference>
<feature type="domain" description="Peptidase S1" evidence="10">
    <location>
        <begin position="181"/>
        <end position="422"/>
    </location>
</feature>
<evidence type="ECO:0000259" key="10">
    <source>
        <dbReference type="PROSITE" id="PS50240"/>
    </source>
</evidence>
<evidence type="ECO:0000256" key="5">
    <source>
        <dbReference type="ARBA" id="ARBA00022801"/>
    </source>
</evidence>
<dbReference type="EnsemblMetazoa" id="XM_038193226.1">
    <property type="protein sequence ID" value="XP_038049154.1"/>
    <property type="gene ID" value="LOC119722852"/>
</dbReference>
<dbReference type="PANTHER" id="PTHR24264">
    <property type="entry name" value="TRYPSIN-RELATED"/>
    <property type="match status" value="1"/>
</dbReference>
<evidence type="ECO:0000313" key="11">
    <source>
        <dbReference type="EnsemblMetazoa" id="XP_038049153.1"/>
    </source>
</evidence>
<feature type="region of interest" description="Disordered" evidence="9">
    <location>
        <begin position="463"/>
        <end position="491"/>
    </location>
</feature>
<dbReference type="InterPro" id="IPR033116">
    <property type="entry name" value="TRYPSIN_SER"/>
</dbReference>
<dbReference type="FunFam" id="2.40.10.10:FF:000120">
    <property type="entry name" value="Putative serine protease"/>
    <property type="match status" value="1"/>
</dbReference>
<evidence type="ECO:0000256" key="1">
    <source>
        <dbReference type="ARBA" id="ARBA00004613"/>
    </source>
</evidence>
<keyword evidence="6 8" id="KW-0720">Serine protease</keyword>
<keyword evidence="3 8" id="KW-0645">Protease</keyword>
<dbReference type="PROSITE" id="PS00135">
    <property type="entry name" value="TRYPSIN_SER"/>
    <property type="match status" value="1"/>
</dbReference>
<dbReference type="InterPro" id="IPR009003">
    <property type="entry name" value="Peptidase_S1_PA"/>
</dbReference>
<dbReference type="InterPro" id="IPR043504">
    <property type="entry name" value="Peptidase_S1_PA_chymotrypsin"/>
</dbReference>
<dbReference type="RefSeq" id="XP_038049154.1">
    <property type="nucleotide sequence ID" value="XM_038193226.1"/>
</dbReference>
<dbReference type="Pfam" id="PF00089">
    <property type="entry name" value="Trypsin"/>
    <property type="match status" value="1"/>
</dbReference>
<dbReference type="Gene3D" id="2.40.10.10">
    <property type="entry name" value="Trypsin-like serine proteases"/>
    <property type="match status" value="2"/>
</dbReference>
<dbReference type="SMART" id="SM00020">
    <property type="entry name" value="Tryp_SPc"/>
    <property type="match status" value="1"/>
</dbReference>
<keyword evidence="7" id="KW-1015">Disulfide bond</keyword>
<name>A0A913ZBJ5_PATMI</name>
<organism evidence="11 12">
    <name type="scientific">Patiria miniata</name>
    <name type="common">Bat star</name>
    <name type="synonym">Asterina miniata</name>
    <dbReference type="NCBI Taxonomy" id="46514"/>
    <lineage>
        <taxon>Eukaryota</taxon>
        <taxon>Metazoa</taxon>
        <taxon>Echinodermata</taxon>
        <taxon>Eleutherozoa</taxon>
        <taxon>Asterozoa</taxon>
        <taxon>Asteroidea</taxon>
        <taxon>Valvatacea</taxon>
        <taxon>Valvatida</taxon>
        <taxon>Asterinidae</taxon>
        <taxon>Patiria</taxon>
    </lineage>
</organism>
<comment type="subcellular location">
    <subcellularLocation>
        <location evidence="1">Secreted</location>
    </subcellularLocation>
</comment>
<keyword evidence="5 8" id="KW-0378">Hydrolase</keyword>
<dbReference type="Gene3D" id="2.60.40.10">
    <property type="entry name" value="Immunoglobulins"/>
    <property type="match status" value="1"/>
</dbReference>
<evidence type="ECO:0000256" key="4">
    <source>
        <dbReference type="ARBA" id="ARBA00022729"/>
    </source>
</evidence>
<dbReference type="GO" id="GO:0005615">
    <property type="term" value="C:extracellular space"/>
    <property type="evidence" value="ECO:0007669"/>
    <property type="project" value="TreeGrafter"/>
</dbReference>
<dbReference type="SUPFAM" id="SSF50494">
    <property type="entry name" value="Trypsin-like serine proteases"/>
    <property type="match status" value="1"/>
</dbReference>
<dbReference type="OrthoDB" id="10004439at2759"/>
<accession>A0A913ZBJ5</accession>
<reference evidence="11" key="1">
    <citation type="submission" date="2022-11" db="UniProtKB">
        <authorList>
            <consortium name="EnsemblMetazoa"/>
        </authorList>
    </citation>
    <scope>IDENTIFICATION</scope>
</reference>
<dbReference type="AlphaFoldDB" id="A0A913ZBJ5"/>
<dbReference type="InterPro" id="IPR013783">
    <property type="entry name" value="Ig-like_fold"/>
</dbReference>
<dbReference type="InterPro" id="IPR018114">
    <property type="entry name" value="TRYPSIN_HIS"/>
</dbReference>
<dbReference type="PANTHER" id="PTHR24264:SF65">
    <property type="entry name" value="SRCR DOMAIN-CONTAINING PROTEIN"/>
    <property type="match status" value="1"/>
</dbReference>
<dbReference type="PROSITE" id="PS00134">
    <property type="entry name" value="TRYPSIN_HIS"/>
    <property type="match status" value="1"/>
</dbReference>
<dbReference type="GeneID" id="119722852"/>
<evidence type="ECO:0000256" key="7">
    <source>
        <dbReference type="ARBA" id="ARBA00023157"/>
    </source>
</evidence>
<dbReference type="InterPro" id="IPR001314">
    <property type="entry name" value="Peptidase_S1A"/>
</dbReference>
<dbReference type="OMA" id="WGNTEEA"/>
<dbReference type="InterPro" id="IPR036179">
    <property type="entry name" value="Ig-like_dom_sf"/>
</dbReference>
<evidence type="ECO:0000313" key="12">
    <source>
        <dbReference type="Proteomes" id="UP000887568"/>
    </source>
</evidence>
<dbReference type="CDD" id="cd00190">
    <property type="entry name" value="Tryp_SPc"/>
    <property type="match status" value="1"/>
</dbReference>
<dbReference type="GO" id="GO:0004252">
    <property type="term" value="F:serine-type endopeptidase activity"/>
    <property type="evidence" value="ECO:0007669"/>
    <property type="project" value="InterPro"/>
</dbReference>
<evidence type="ECO:0000256" key="6">
    <source>
        <dbReference type="ARBA" id="ARBA00022825"/>
    </source>
</evidence>
<keyword evidence="4" id="KW-0732">Signal</keyword>
<dbReference type="PROSITE" id="PS50240">
    <property type="entry name" value="TRYPSIN_DOM"/>
    <property type="match status" value="1"/>
</dbReference>
<dbReference type="PRINTS" id="PR00722">
    <property type="entry name" value="CHYMOTRYPSIN"/>
</dbReference>
<dbReference type="RefSeq" id="XP_038049153.1">
    <property type="nucleotide sequence ID" value="XM_038193225.1"/>
</dbReference>
<dbReference type="InterPro" id="IPR001254">
    <property type="entry name" value="Trypsin_dom"/>
</dbReference>
<dbReference type="SUPFAM" id="SSF48726">
    <property type="entry name" value="Immunoglobulin"/>
    <property type="match status" value="1"/>
</dbReference>
<dbReference type="Proteomes" id="UP000887568">
    <property type="component" value="Unplaced"/>
</dbReference>
<sequence length="724" mass="81428">MHCSTAAVSVLSPAATSESSAVARAIEMNMGLFRSFFLMMLVLALGRVCSLDGDEQVQTQYQTEEFREEIYDKNITVSTDTDVFLDCYIESPTYLDWQKDNRAIEVSNAYHEGRVYIIKGEGLLVLNAQYGDRGYFMCLAIRHHHMIQARFFLDVAPSSDEDRPLRSYPIECGVPRIRGKIIGGKTTEEGQAPWMALLWNTKENTHFCGGVLLNQRWVITAAHCFARYKYDIKEHMEVRLGEYDLFKEEGTERILQVEQLIVNPEFDKDTYDSDIALLKLRQPVTYTDFIVPICLPSEMRAMNLLQARTRGFITGWGRTAEITTTTTRYLRRVRLLVMDQQTCNNRHQDVITNRMFCAMSDDRPTARDSCFGDSGSPFAVRDNKRWFLIGLVSWGIGCARHRFPGVYTRVHRYTHWITSLIGDDTDTCAGLQERVSELTSQLSQEEEEIKQLREQLQEKDRQLNESLSCSTQTTNLPSTTSGTTQPSVDLRRSTPPLELRIPCRQGSCAHVGGFQVRAVCEDDFCSCESPYYSRESCLPLYGSCVIKHDAPSATARPSYQDEAQQTYSCLANDNPKYRVYVLAVHEGNRHTRPPVAGDMEVALDGNAPQEGARGFVLVLASYEPVNWSIRLIGQLVMDQVILIAHFPSTVTIAGPYGELRTDIPVLTSADPCGYGNDSGGGGDTPGMLGVINETVGPVESFTGTYRADKWLLNVDEGLHLRDPD</sequence>
<evidence type="ECO:0000256" key="9">
    <source>
        <dbReference type="SAM" id="MobiDB-lite"/>
    </source>
</evidence>
<dbReference type="GO" id="GO:0006508">
    <property type="term" value="P:proteolysis"/>
    <property type="evidence" value="ECO:0007669"/>
    <property type="project" value="UniProtKB-KW"/>
</dbReference>
<evidence type="ECO:0000256" key="3">
    <source>
        <dbReference type="ARBA" id="ARBA00022670"/>
    </source>
</evidence>
<protein>
    <recommendedName>
        <fullName evidence="10">Peptidase S1 domain-containing protein</fullName>
    </recommendedName>
</protein>
<evidence type="ECO:0000256" key="2">
    <source>
        <dbReference type="ARBA" id="ARBA00022525"/>
    </source>
</evidence>
<evidence type="ECO:0000256" key="8">
    <source>
        <dbReference type="RuleBase" id="RU363034"/>
    </source>
</evidence>